<proteinExistence type="predicted"/>
<keyword evidence="2" id="KW-1185">Reference proteome</keyword>
<evidence type="ECO:0000313" key="2">
    <source>
        <dbReference type="Proteomes" id="UP001054945"/>
    </source>
</evidence>
<reference evidence="1 2" key="1">
    <citation type="submission" date="2021-06" db="EMBL/GenBank/DDBJ databases">
        <title>Caerostris extrusa draft genome.</title>
        <authorList>
            <person name="Kono N."/>
            <person name="Arakawa K."/>
        </authorList>
    </citation>
    <scope>NUCLEOTIDE SEQUENCE [LARGE SCALE GENOMIC DNA]</scope>
</reference>
<protein>
    <submittedName>
        <fullName evidence="1">Uncharacterized protein</fullName>
    </submittedName>
</protein>
<sequence length="94" mass="10897">MTIQRTKAKLIRMQNKESSDFCLCRFSDDQPSSTHRPLRHPPPKEKLSLLRVPPSANLQLFFSIIGFKYKNWSMELTFDTGSKLTPFFSLSLAF</sequence>
<comment type="caution">
    <text evidence="1">The sequence shown here is derived from an EMBL/GenBank/DDBJ whole genome shotgun (WGS) entry which is preliminary data.</text>
</comment>
<gene>
    <name evidence="1" type="ORF">CEXT_78621</name>
</gene>
<accession>A0AAV4MBF3</accession>
<organism evidence="1 2">
    <name type="scientific">Caerostris extrusa</name>
    <name type="common">Bark spider</name>
    <name type="synonym">Caerostris bankana</name>
    <dbReference type="NCBI Taxonomy" id="172846"/>
    <lineage>
        <taxon>Eukaryota</taxon>
        <taxon>Metazoa</taxon>
        <taxon>Ecdysozoa</taxon>
        <taxon>Arthropoda</taxon>
        <taxon>Chelicerata</taxon>
        <taxon>Arachnida</taxon>
        <taxon>Araneae</taxon>
        <taxon>Araneomorphae</taxon>
        <taxon>Entelegynae</taxon>
        <taxon>Araneoidea</taxon>
        <taxon>Araneidae</taxon>
        <taxon>Caerostris</taxon>
    </lineage>
</organism>
<dbReference type="Proteomes" id="UP001054945">
    <property type="component" value="Unassembled WGS sequence"/>
</dbReference>
<dbReference type="EMBL" id="BPLR01019556">
    <property type="protein sequence ID" value="GIX69213.1"/>
    <property type="molecule type" value="Genomic_DNA"/>
</dbReference>
<evidence type="ECO:0000313" key="1">
    <source>
        <dbReference type="EMBL" id="GIX69213.1"/>
    </source>
</evidence>
<dbReference type="AlphaFoldDB" id="A0AAV4MBF3"/>
<name>A0AAV4MBF3_CAEEX</name>